<dbReference type="GO" id="GO:0046872">
    <property type="term" value="F:metal ion binding"/>
    <property type="evidence" value="ECO:0007669"/>
    <property type="project" value="UniProtKB-KW"/>
</dbReference>
<dbReference type="InterPro" id="IPR050251">
    <property type="entry name" value="HpcH-HpaI_aldolase"/>
</dbReference>
<dbReference type="PANTHER" id="PTHR30502">
    <property type="entry name" value="2-KETO-3-DEOXY-L-RHAMNONATE ALDOLASE"/>
    <property type="match status" value="1"/>
</dbReference>
<evidence type="ECO:0000256" key="2">
    <source>
        <dbReference type="ARBA" id="ARBA00022723"/>
    </source>
</evidence>
<dbReference type="InterPro" id="IPR005000">
    <property type="entry name" value="Aldolase/citrate-lyase_domain"/>
</dbReference>
<evidence type="ECO:0000256" key="1">
    <source>
        <dbReference type="ARBA" id="ARBA00005568"/>
    </source>
</evidence>
<evidence type="ECO:0000313" key="6">
    <source>
        <dbReference type="Proteomes" id="UP000317982"/>
    </source>
</evidence>
<proteinExistence type="inferred from homology"/>
<protein>
    <submittedName>
        <fullName evidence="5">2,4-dihydroxyhept-2-ene-1,7-dioic acid aldolase</fullName>
    </submittedName>
</protein>
<accession>A0A545AVE1</accession>
<feature type="domain" description="HpcH/HpaI aldolase/citrate lyase" evidence="4">
    <location>
        <begin position="20"/>
        <end position="239"/>
    </location>
</feature>
<evidence type="ECO:0000313" key="5">
    <source>
        <dbReference type="EMBL" id="TQS45300.1"/>
    </source>
</evidence>
<keyword evidence="2" id="KW-0479">Metal-binding</keyword>
<comment type="similarity">
    <text evidence="1">Belongs to the HpcH/HpaI aldolase family.</text>
</comment>
<dbReference type="Gene3D" id="3.20.20.60">
    <property type="entry name" value="Phosphoenolpyruvate-binding domains"/>
    <property type="match status" value="1"/>
</dbReference>
<dbReference type="InterPro" id="IPR040442">
    <property type="entry name" value="Pyrv_kinase-like_dom_sf"/>
</dbReference>
<gene>
    <name evidence="5" type="ORF">FL583_09380</name>
</gene>
<keyword evidence="3" id="KW-0456">Lyase</keyword>
<dbReference type="InParanoid" id="A0A545AVE1"/>
<organism evidence="5 6">
    <name type="scientific">Cryptosporangium phraense</name>
    <dbReference type="NCBI Taxonomy" id="2593070"/>
    <lineage>
        <taxon>Bacteria</taxon>
        <taxon>Bacillati</taxon>
        <taxon>Actinomycetota</taxon>
        <taxon>Actinomycetes</taxon>
        <taxon>Cryptosporangiales</taxon>
        <taxon>Cryptosporangiaceae</taxon>
        <taxon>Cryptosporangium</taxon>
    </lineage>
</organism>
<evidence type="ECO:0000256" key="3">
    <source>
        <dbReference type="ARBA" id="ARBA00023239"/>
    </source>
</evidence>
<comment type="caution">
    <text evidence="5">The sequence shown here is derived from an EMBL/GenBank/DDBJ whole genome shotgun (WGS) entry which is preliminary data.</text>
</comment>
<dbReference type="GO" id="GO:0016832">
    <property type="term" value="F:aldehyde-lyase activity"/>
    <property type="evidence" value="ECO:0007669"/>
    <property type="project" value="TreeGrafter"/>
</dbReference>
<dbReference type="PANTHER" id="PTHR30502:SF0">
    <property type="entry name" value="PHOSPHOENOLPYRUVATE CARBOXYLASE FAMILY PROTEIN"/>
    <property type="match status" value="1"/>
</dbReference>
<reference evidence="5 6" key="1">
    <citation type="submission" date="2019-07" db="EMBL/GenBank/DDBJ databases">
        <title>Cryptosporangium phraense sp. nov., isolated from plant litter.</title>
        <authorList>
            <person name="Suriyachadkun C."/>
        </authorList>
    </citation>
    <scope>NUCLEOTIDE SEQUENCE [LARGE SCALE GENOMIC DNA]</scope>
    <source>
        <strain evidence="5 6">A-T 5661</strain>
    </source>
</reference>
<keyword evidence="6" id="KW-1185">Reference proteome</keyword>
<evidence type="ECO:0000259" key="4">
    <source>
        <dbReference type="Pfam" id="PF03328"/>
    </source>
</evidence>
<dbReference type="GO" id="GO:0005737">
    <property type="term" value="C:cytoplasm"/>
    <property type="evidence" value="ECO:0007669"/>
    <property type="project" value="TreeGrafter"/>
</dbReference>
<dbReference type="InterPro" id="IPR015813">
    <property type="entry name" value="Pyrv/PenolPyrv_kinase-like_dom"/>
</dbReference>
<dbReference type="Pfam" id="PF03328">
    <property type="entry name" value="HpcH_HpaI"/>
    <property type="match status" value="1"/>
</dbReference>
<dbReference type="AlphaFoldDB" id="A0A545AVE1"/>
<dbReference type="OrthoDB" id="3353438at2"/>
<dbReference type="Proteomes" id="UP000317982">
    <property type="component" value="Unassembled WGS sequence"/>
</dbReference>
<dbReference type="SUPFAM" id="SSF51621">
    <property type="entry name" value="Phosphoenolpyruvate/pyruvate domain"/>
    <property type="match status" value="1"/>
</dbReference>
<name>A0A545AVE1_9ACTN</name>
<sequence length="259" mass="26544">MRASAIRTLMSGGGTAVNAWLSSDSPYIAEALSHAGFHSVTVDLQHGMFGVDGAIALLQAISAGPAEPFARCPDHDPAVIGKLLDAGAYGIICPGIDTPAQAEAFVSACRYPPTGRRSFGPARALLYGGPDYTDEADRTVMAWAMIESAPALEAVDAIAATPGLDGLFVGPNDLALALGQRAGQVPPPTEVEQAWVTILEAAHRAGIYAGTFCANGEIAARLAALGYDFVTPGNDLALLRAGARLALRAAQAAPDGSGY</sequence>
<dbReference type="EMBL" id="VIRS01000005">
    <property type="protein sequence ID" value="TQS45300.1"/>
    <property type="molecule type" value="Genomic_DNA"/>
</dbReference>